<dbReference type="RefSeq" id="WP_243740038.1">
    <property type="nucleotide sequence ID" value="NZ_SNYJ01000005.1"/>
</dbReference>
<comment type="caution">
    <text evidence="2">The sequence shown here is derived from an EMBL/GenBank/DDBJ whole genome shotgun (WGS) entry which is preliminary data.</text>
</comment>
<dbReference type="PANTHER" id="PTHR39173:SF1">
    <property type="entry name" value="ACETYLTRANSFERASE"/>
    <property type="match status" value="1"/>
</dbReference>
<evidence type="ECO:0000259" key="1">
    <source>
        <dbReference type="PROSITE" id="PS51186"/>
    </source>
</evidence>
<dbReference type="GO" id="GO:0016747">
    <property type="term" value="F:acyltransferase activity, transferring groups other than amino-acyl groups"/>
    <property type="evidence" value="ECO:0007669"/>
    <property type="project" value="InterPro"/>
</dbReference>
<dbReference type="SUPFAM" id="SSF55729">
    <property type="entry name" value="Acyl-CoA N-acyltransferases (Nat)"/>
    <property type="match status" value="1"/>
</dbReference>
<dbReference type="InterPro" id="IPR016181">
    <property type="entry name" value="Acyl_CoA_acyltransferase"/>
</dbReference>
<organism evidence="2 3">
    <name type="scientific">Aureibacillus halotolerans</name>
    <dbReference type="NCBI Taxonomy" id="1508390"/>
    <lineage>
        <taxon>Bacteria</taxon>
        <taxon>Bacillati</taxon>
        <taxon>Bacillota</taxon>
        <taxon>Bacilli</taxon>
        <taxon>Bacillales</taxon>
        <taxon>Bacillaceae</taxon>
        <taxon>Aureibacillus</taxon>
    </lineage>
</organism>
<dbReference type="AlphaFoldDB" id="A0A4R6U8F3"/>
<proteinExistence type="predicted"/>
<keyword evidence="3" id="KW-1185">Reference proteome</keyword>
<dbReference type="EMBL" id="SNYJ01000005">
    <property type="protein sequence ID" value="TDQ40895.1"/>
    <property type="molecule type" value="Genomic_DNA"/>
</dbReference>
<gene>
    <name evidence="2" type="ORF">EV213_105241</name>
</gene>
<accession>A0A4R6U8F3</accession>
<keyword evidence="2" id="KW-0808">Transferase</keyword>
<feature type="domain" description="N-acetyltransferase" evidence="1">
    <location>
        <begin position="30"/>
        <end position="173"/>
    </location>
</feature>
<dbReference type="InterPro" id="IPR000182">
    <property type="entry name" value="GNAT_dom"/>
</dbReference>
<dbReference type="Proteomes" id="UP000295632">
    <property type="component" value="Unassembled WGS sequence"/>
</dbReference>
<evidence type="ECO:0000313" key="2">
    <source>
        <dbReference type="EMBL" id="TDQ40895.1"/>
    </source>
</evidence>
<dbReference type="Pfam" id="PF13302">
    <property type="entry name" value="Acetyltransf_3"/>
    <property type="match status" value="1"/>
</dbReference>
<sequence>MAKLQLITPNVAYEQDYKAFYQDWQDSGRAIIPSVAKDLPADFAGYVQRLNDNAQGIGLEEGIVPNSTFWLVNEENNEVLGAVNIRHQLTPYLERVGGHIGFGLRPTARGKGYAKTMLALSLKEAKSLELEKVLITCDVDNVTSEKTILKNGGRRSTDEQTEEGIIVHRFWIDL</sequence>
<dbReference type="Gene3D" id="3.40.630.30">
    <property type="match status" value="1"/>
</dbReference>
<dbReference type="PROSITE" id="PS51186">
    <property type="entry name" value="GNAT"/>
    <property type="match status" value="1"/>
</dbReference>
<name>A0A4R6U8F3_9BACI</name>
<dbReference type="PANTHER" id="PTHR39173">
    <property type="entry name" value="ACETYLTRANSFERASE"/>
    <property type="match status" value="1"/>
</dbReference>
<reference evidence="2 3" key="1">
    <citation type="submission" date="2019-03" db="EMBL/GenBank/DDBJ databases">
        <title>Genomic Encyclopedia of Type Strains, Phase IV (KMG-IV): sequencing the most valuable type-strain genomes for metagenomic binning, comparative biology and taxonomic classification.</title>
        <authorList>
            <person name="Goeker M."/>
        </authorList>
    </citation>
    <scope>NUCLEOTIDE SEQUENCE [LARGE SCALE GENOMIC DNA]</scope>
    <source>
        <strain evidence="2 3">DSM 28697</strain>
    </source>
</reference>
<evidence type="ECO:0000313" key="3">
    <source>
        <dbReference type="Proteomes" id="UP000295632"/>
    </source>
</evidence>
<dbReference type="CDD" id="cd04301">
    <property type="entry name" value="NAT_SF"/>
    <property type="match status" value="1"/>
</dbReference>
<protein>
    <submittedName>
        <fullName evidence="2">Putative acetyltransferase</fullName>
    </submittedName>
</protein>